<dbReference type="GO" id="GO:0031297">
    <property type="term" value="P:replication fork processing"/>
    <property type="evidence" value="ECO:0007669"/>
    <property type="project" value="TreeGrafter"/>
</dbReference>
<feature type="compositionally biased region" description="Basic and acidic residues" evidence="1">
    <location>
        <begin position="709"/>
        <end position="720"/>
    </location>
</feature>
<protein>
    <submittedName>
        <fullName evidence="4">Biorientation of chromosomes in cell division protein 1-like 1</fullName>
    </submittedName>
</protein>
<dbReference type="PANTHER" id="PTHR31532">
    <property type="entry name" value="BIORIENTATION OF CHROMOSOMES IN CELL DIVISION 1 FAMILY MEMBER"/>
    <property type="match status" value="1"/>
</dbReference>
<feature type="compositionally biased region" description="Basic residues" evidence="1">
    <location>
        <begin position="589"/>
        <end position="600"/>
    </location>
</feature>
<keyword evidence="3" id="KW-1185">Reference proteome</keyword>
<feature type="compositionally biased region" description="Basic and acidic residues" evidence="1">
    <location>
        <begin position="269"/>
        <end position="279"/>
    </location>
</feature>
<feature type="compositionally biased region" description="Basic and acidic residues" evidence="1">
    <location>
        <begin position="482"/>
        <end position="498"/>
    </location>
</feature>
<evidence type="ECO:0000313" key="3">
    <source>
        <dbReference type="Proteomes" id="UP000694867"/>
    </source>
</evidence>
<evidence type="ECO:0000256" key="1">
    <source>
        <dbReference type="SAM" id="MobiDB-lite"/>
    </source>
</evidence>
<feature type="compositionally biased region" description="Acidic residues" evidence="1">
    <location>
        <begin position="364"/>
        <end position="386"/>
    </location>
</feature>
<feature type="compositionally biased region" description="Basic and acidic residues" evidence="1">
    <location>
        <begin position="652"/>
        <end position="662"/>
    </location>
</feature>
<dbReference type="GO" id="GO:0048188">
    <property type="term" value="C:Set1C/COMPASS complex"/>
    <property type="evidence" value="ECO:0007669"/>
    <property type="project" value="TreeGrafter"/>
</dbReference>
<feature type="compositionally biased region" description="Low complexity" evidence="1">
    <location>
        <begin position="666"/>
        <end position="679"/>
    </location>
</feature>
<feature type="region of interest" description="Disordered" evidence="1">
    <location>
        <begin position="362"/>
        <end position="742"/>
    </location>
</feature>
<feature type="compositionally biased region" description="Basic and acidic residues" evidence="1">
    <location>
        <begin position="395"/>
        <end position="410"/>
    </location>
</feature>
<accession>A0AAJ7L304</accession>
<dbReference type="PANTHER" id="PTHR31532:SF10">
    <property type="entry name" value="BIORIENTATION OF CHROMOSOMES IN CELL DIVISION PROTEIN 1-LIKE 1"/>
    <property type="match status" value="1"/>
</dbReference>
<evidence type="ECO:0000313" key="4">
    <source>
        <dbReference type="RefSeq" id="XP_018494155.1"/>
    </source>
</evidence>
<dbReference type="Pfam" id="PF05205">
    <property type="entry name" value="COMPASS-Shg1"/>
    <property type="match status" value="1"/>
</dbReference>
<sequence>MSSFEIETLKTLPPCHPQLVEAIITQIKSQGLFDDFRKSCLSDIDTKPSYLNLKQRVEGYVNKFLSRQKWSSALQKNQLRDTLRKDINESGLLKTGLDHLVDQLLYAHAEKSIRPKVRAEIKKFLNLTDPSEQQSVLQDVPNYSIAPPHYGPPAMPPLPPVPPPPDVTGVMIDTFGNLKPPEPPSPHGSEYSVDMSDSSMVGRDEAPPALPKRSTNQKSIDPDGSEALCDMDLESKGSPHQPKLGLDQCSSPEIFEEVSEEGSLGGTPVRDEDASDPKSRSFQARTDFTGLFKDCSRADQPICDETEVIIDEENMVFEVSEECVKTEESTKLYEEAATPTADEEVLSMQGDDLEQANVTPIMDEAPEGDDDMEISSDAETQCEDEVQSLLNGLPIEDKNPQTIETPRKSPIEMGTPPPPECEAAYHESMDADLSNTQPPLQIDTEDTGNTVIEKTQLEAGQDTERTSDIPSKLSDSPPSGVNKEETQVTDFEVDREAADPLPEALKSEKLEPDSSDENTERASVAQPRTKSPEAPGGEKGSNPKDDAKHKERKSSSSSHHKSSSRSESDRDRHREHKSSSSSHHGSSSRSKKVKDHHARNRDRDGDKREDRKDKERDRKKDRDRERHRDRGHADSKHRSSSHSRSKHPKSAQPDKRREEERKKRSSGSSKGLSRSKSGENSPVADAGMSDTEVKTAAETIGTVGVDADLSTRNKKSERGILPRTRAAPTPEQTDVSASKEIS</sequence>
<feature type="compositionally biased region" description="Basic and acidic residues" evidence="1">
    <location>
        <begin position="601"/>
        <end position="637"/>
    </location>
</feature>
<feature type="compositionally biased region" description="Basic residues" evidence="1">
    <location>
        <begin position="638"/>
        <end position="649"/>
    </location>
</feature>
<name>A0AAJ7L304_9ACAR</name>
<gene>
    <name evidence="4" type="primary">LOC100902348</name>
</gene>
<dbReference type="GeneID" id="100902348"/>
<proteinExistence type="predicted"/>
<organism evidence="3 4">
    <name type="scientific">Galendromus occidentalis</name>
    <name type="common">western predatory mite</name>
    <dbReference type="NCBI Taxonomy" id="34638"/>
    <lineage>
        <taxon>Eukaryota</taxon>
        <taxon>Metazoa</taxon>
        <taxon>Ecdysozoa</taxon>
        <taxon>Arthropoda</taxon>
        <taxon>Chelicerata</taxon>
        <taxon>Arachnida</taxon>
        <taxon>Acari</taxon>
        <taxon>Parasitiformes</taxon>
        <taxon>Mesostigmata</taxon>
        <taxon>Gamasina</taxon>
        <taxon>Phytoseioidea</taxon>
        <taxon>Phytoseiidae</taxon>
        <taxon>Typhlodrominae</taxon>
        <taxon>Galendromus</taxon>
    </lineage>
</organism>
<feature type="domain" description="BOD1/SHG1" evidence="2">
    <location>
        <begin position="23"/>
        <end position="121"/>
    </location>
</feature>
<dbReference type="Proteomes" id="UP000694867">
    <property type="component" value="Unplaced"/>
</dbReference>
<dbReference type="RefSeq" id="XP_018494155.1">
    <property type="nucleotide sequence ID" value="XM_018638639.1"/>
</dbReference>
<feature type="region of interest" description="Disordered" evidence="1">
    <location>
        <begin position="169"/>
        <end position="282"/>
    </location>
</feature>
<dbReference type="AlphaFoldDB" id="A0AAJ7L304"/>
<dbReference type="InterPro" id="IPR055264">
    <property type="entry name" value="BOD1/SHG1_dom"/>
</dbReference>
<feature type="compositionally biased region" description="Low complexity" evidence="1">
    <location>
        <begin position="579"/>
        <end position="588"/>
    </location>
</feature>
<reference evidence="4" key="1">
    <citation type="submission" date="2025-08" db="UniProtKB">
        <authorList>
            <consortium name="RefSeq"/>
        </authorList>
    </citation>
    <scope>IDENTIFICATION</scope>
</reference>
<evidence type="ECO:0000259" key="2">
    <source>
        <dbReference type="Pfam" id="PF05205"/>
    </source>
</evidence>
<dbReference type="KEGG" id="goe:100902348"/>